<dbReference type="EMBL" id="OZ004260">
    <property type="protein sequence ID" value="CAK7922297.1"/>
    <property type="molecule type" value="Genomic_DNA"/>
</dbReference>
<dbReference type="InterPro" id="IPR052523">
    <property type="entry name" value="Trichothecene_AcTrans"/>
</dbReference>
<dbReference type="Gene3D" id="3.40.630.30">
    <property type="match status" value="1"/>
</dbReference>
<organism evidence="1 2">
    <name type="scientific">[Candida] anglica</name>
    <dbReference type="NCBI Taxonomy" id="148631"/>
    <lineage>
        <taxon>Eukaryota</taxon>
        <taxon>Fungi</taxon>
        <taxon>Dikarya</taxon>
        <taxon>Ascomycota</taxon>
        <taxon>Saccharomycotina</taxon>
        <taxon>Pichiomycetes</taxon>
        <taxon>Debaryomycetaceae</taxon>
        <taxon>Kurtzmaniella</taxon>
    </lineage>
</organism>
<dbReference type="SUPFAM" id="SSF55729">
    <property type="entry name" value="Acyl-CoA N-acyltransferases (Nat)"/>
    <property type="match status" value="1"/>
</dbReference>
<reference evidence="1 2" key="1">
    <citation type="submission" date="2024-01" db="EMBL/GenBank/DDBJ databases">
        <authorList>
            <consortium name="Genoscope - CEA"/>
            <person name="William W."/>
        </authorList>
    </citation>
    <scope>NUCLEOTIDE SEQUENCE [LARGE SCALE GENOMIC DNA]</scope>
    <source>
        <strain evidence="1 2">29B2s-10</strain>
    </source>
</reference>
<dbReference type="PANTHER" id="PTHR42791:SF1">
    <property type="entry name" value="N-ACETYLTRANSFERASE DOMAIN-CONTAINING PROTEIN"/>
    <property type="match status" value="1"/>
</dbReference>
<sequence>MTFSFEEDIEPTRVGSVIARAFFDLPLNRYMISSLNGLDSADELDYEKHFEEFFVNRTRQVVDAGARVTQSKDYASVAIWFEPGHKSAPFPSTNPVVCEYGDKSAALKKKYNLTNKKYWYLNYLAKDPQKEDVKGAVSATVKPILELAREQGLPVVLEAVADHAREVYEHFGFKILESFQLLDERTGDAHPVYLMAFNYDI</sequence>
<proteinExistence type="predicted"/>
<keyword evidence="2" id="KW-1185">Reference proteome</keyword>
<accession>A0ABP0EQZ3</accession>
<gene>
    <name evidence="1" type="ORF">CAAN4_H25026</name>
</gene>
<evidence type="ECO:0008006" key="3">
    <source>
        <dbReference type="Google" id="ProtNLM"/>
    </source>
</evidence>
<dbReference type="Proteomes" id="UP001497600">
    <property type="component" value="Chromosome H"/>
</dbReference>
<protein>
    <recommendedName>
        <fullName evidence="3">N-acetyltransferase domain-containing protein</fullName>
    </recommendedName>
</protein>
<name>A0ABP0EQZ3_9ASCO</name>
<dbReference type="InterPro" id="IPR016181">
    <property type="entry name" value="Acyl_CoA_acyltransferase"/>
</dbReference>
<dbReference type="PANTHER" id="PTHR42791">
    <property type="entry name" value="GNAT FAMILY ACETYLTRANSFERASE"/>
    <property type="match status" value="1"/>
</dbReference>
<evidence type="ECO:0000313" key="1">
    <source>
        <dbReference type="EMBL" id="CAK7922297.1"/>
    </source>
</evidence>
<evidence type="ECO:0000313" key="2">
    <source>
        <dbReference type="Proteomes" id="UP001497600"/>
    </source>
</evidence>